<dbReference type="AlphaFoldDB" id="A0A166V296"/>
<evidence type="ECO:0000313" key="2">
    <source>
        <dbReference type="EMBL" id="KZP32274.1"/>
    </source>
</evidence>
<dbReference type="PANTHER" id="PTHR11158">
    <property type="entry name" value="MSF1/PX19 RELATED"/>
    <property type="match status" value="1"/>
</dbReference>
<protein>
    <submittedName>
        <fullName evidence="2">MSF1-domain-containing protein</fullName>
    </submittedName>
</protein>
<dbReference type="InterPro" id="IPR037365">
    <property type="entry name" value="Slowmo/Ups"/>
</dbReference>
<dbReference type="PROSITE" id="PS50904">
    <property type="entry name" value="PRELI_MSF1"/>
    <property type="match status" value="1"/>
</dbReference>
<keyword evidence="3" id="KW-1185">Reference proteome</keyword>
<reference evidence="2 3" key="1">
    <citation type="journal article" date="2016" name="Mol. Biol. Evol.">
        <title>Comparative Genomics of Early-Diverging Mushroom-Forming Fungi Provides Insights into the Origins of Lignocellulose Decay Capabilities.</title>
        <authorList>
            <person name="Nagy L.G."/>
            <person name="Riley R."/>
            <person name="Tritt A."/>
            <person name="Adam C."/>
            <person name="Daum C."/>
            <person name="Floudas D."/>
            <person name="Sun H."/>
            <person name="Yadav J.S."/>
            <person name="Pangilinan J."/>
            <person name="Larsson K.H."/>
            <person name="Matsuura K."/>
            <person name="Barry K."/>
            <person name="Labutti K."/>
            <person name="Kuo R."/>
            <person name="Ohm R.A."/>
            <person name="Bhattacharya S.S."/>
            <person name="Shirouzu T."/>
            <person name="Yoshinaga Y."/>
            <person name="Martin F.M."/>
            <person name="Grigoriev I.V."/>
            <person name="Hibbett D.S."/>
        </authorList>
    </citation>
    <scope>NUCLEOTIDE SEQUENCE [LARGE SCALE GENOMIC DNA]</scope>
    <source>
        <strain evidence="2 3">CBS 109695</strain>
    </source>
</reference>
<gene>
    <name evidence="2" type="ORF">FIBSPDRAFT_916491</name>
</gene>
<feature type="domain" description="PRELI/MSF1" evidence="1">
    <location>
        <begin position="1"/>
        <end position="174"/>
    </location>
</feature>
<dbReference type="OrthoDB" id="407630at2759"/>
<sequence>MHFFSQDFTYEHTWSHVVIGMWHKYPNPHCTHVQTIDVIDRTVDAETGIIRTERVLGCTQKNPTWIAKLFGGSDDAFVREISFIDPATQEASITSVNLSLSQFATVFERVQYSPSAISGKTAFHQSAEVQARMALWRSVSDKLEGWLVQRFEQNAIRGKVGFTDVLQAMWNDAKERQPAVM</sequence>
<dbReference type="STRING" id="436010.A0A166V296"/>
<dbReference type="EMBL" id="KV417486">
    <property type="protein sequence ID" value="KZP32274.1"/>
    <property type="molecule type" value="Genomic_DNA"/>
</dbReference>
<dbReference type="GO" id="GO:0005758">
    <property type="term" value="C:mitochondrial intermembrane space"/>
    <property type="evidence" value="ECO:0007669"/>
    <property type="project" value="InterPro"/>
</dbReference>
<evidence type="ECO:0000313" key="3">
    <source>
        <dbReference type="Proteomes" id="UP000076532"/>
    </source>
</evidence>
<dbReference type="Pfam" id="PF04707">
    <property type="entry name" value="PRELI"/>
    <property type="match status" value="1"/>
</dbReference>
<dbReference type="Proteomes" id="UP000076532">
    <property type="component" value="Unassembled WGS sequence"/>
</dbReference>
<dbReference type="InterPro" id="IPR006797">
    <property type="entry name" value="PRELI/MSF1_dom"/>
</dbReference>
<name>A0A166V296_9AGAM</name>
<organism evidence="2 3">
    <name type="scientific">Athelia psychrophila</name>
    <dbReference type="NCBI Taxonomy" id="1759441"/>
    <lineage>
        <taxon>Eukaryota</taxon>
        <taxon>Fungi</taxon>
        <taxon>Dikarya</taxon>
        <taxon>Basidiomycota</taxon>
        <taxon>Agaricomycotina</taxon>
        <taxon>Agaricomycetes</taxon>
        <taxon>Agaricomycetidae</taxon>
        <taxon>Atheliales</taxon>
        <taxon>Atheliaceae</taxon>
        <taxon>Athelia</taxon>
    </lineage>
</organism>
<evidence type="ECO:0000259" key="1">
    <source>
        <dbReference type="PROSITE" id="PS50904"/>
    </source>
</evidence>
<accession>A0A166V296</accession>
<proteinExistence type="predicted"/>